<dbReference type="InterPro" id="IPR012816">
    <property type="entry name" value="NADAR"/>
</dbReference>
<dbReference type="InterPro" id="IPR037238">
    <property type="entry name" value="YbiA-like_sf"/>
</dbReference>
<dbReference type="InterPro" id="IPR043502">
    <property type="entry name" value="DNA/RNA_pol_sf"/>
</dbReference>
<organism evidence="4 5">
    <name type="scientific">Symbiodinium microadriaticum</name>
    <name type="common">Dinoflagellate</name>
    <name type="synonym">Zooxanthella microadriatica</name>
    <dbReference type="NCBI Taxonomy" id="2951"/>
    <lineage>
        <taxon>Eukaryota</taxon>
        <taxon>Sar</taxon>
        <taxon>Alveolata</taxon>
        <taxon>Dinophyceae</taxon>
        <taxon>Suessiales</taxon>
        <taxon>Symbiodiniaceae</taxon>
        <taxon>Symbiodinium</taxon>
    </lineage>
</organism>
<dbReference type="Pfam" id="PF08719">
    <property type="entry name" value="NADAR"/>
    <property type="match status" value="1"/>
</dbReference>
<dbReference type="Gene3D" id="1.10.357.40">
    <property type="entry name" value="YbiA-like"/>
    <property type="match status" value="1"/>
</dbReference>
<reference evidence="4 5" key="1">
    <citation type="submission" date="2016-02" db="EMBL/GenBank/DDBJ databases">
        <title>Genome analysis of coral dinoflagellate symbionts highlights evolutionary adaptations to a symbiotic lifestyle.</title>
        <authorList>
            <person name="Aranda M."/>
            <person name="Li Y."/>
            <person name="Liew Y.J."/>
            <person name="Baumgarten S."/>
            <person name="Simakov O."/>
            <person name="Wilson M."/>
            <person name="Piel J."/>
            <person name="Ashoor H."/>
            <person name="Bougouffa S."/>
            <person name="Bajic V.B."/>
            <person name="Ryu T."/>
            <person name="Ravasi T."/>
            <person name="Bayer T."/>
            <person name="Micklem G."/>
            <person name="Kim H."/>
            <person name="Bhak J."/>
            <person name="Lajeunesse T.C."/>
            <person name="Voolstra C.R."/>
        </authorList>
    </citation>
    <scope>NUCLEOTIDE SEQUENCE [LARGE SCALE GENOMIC DNA]</scope>
    <source>
        <strain evidence="4 5">CCMP2467</strain>
    </source>
</reference>
<dbReference type="EMBL" id="LSRX01000579">
    <property type="protein sequence ID" value="OLP93471.1"/>
    <property type="molecule type" value="Genomic_DNA"/>
</dbReference>
<proteinExistence type="predicted"/>
<comment type="caution">
    <text evidence="4">The sequence shown here is derived from an EMBL/GenBank/DDBJ whole genome shotgun (WGS) entry which is preliminary data.</text>
</comment>
<keyword evidence="2" id="KW-1133">Transmembrane helix</keyword>
<keyword evidence="2" id="KW-0812">Transmembrane</keyword>
<keyword evidence="2" id="KW-0472">Membrane</keyword>
<dbReference type="SUPFAM" id="SSF143990">
    <property type="entry name" value="YbiA-like"/>
    <property type="match status" value="1"/>
</dbReference>
<name>A0A1Q9DE65_SYMMI</name>
<dbReference type="AlphaFoldDB" id="A0A1Q9DE65"/>
<keyword evidence="5" id="KW-1185">Reference proteome</keyword>
<gene>
    <name evidence="4" type="primary">GIP</name>
    <name evidence="4" type="ORF">AK812_SmicGene24637</name>
</gene>
<evidence type="ECO:0000256" key="2">
    <source>
        <dbReference type="SAM" id="Phobius"/>
    </source>
</evidence>
<evidence type="ECO:0000259" key="3">
    <source>
        <dbReference type="Pfam" id="PF08719"/>
    </source>
</evidence>
<dbReference type="Proteomes" id="UP000186817">
    <property type="component" value="Unassembled WGS sequence"/>
</dbReference>
<accession>A0A1Q9DE65</accession>
<evidence type="ECO:0000256" key="1">
    <source>
        <dbReference type="SAM" id="MobiDB-lite"/>
    </source>
</evidence>
<dbReference type="CDD" id="cd15457">
    <property type="entry name" value="NADAR"/>
    <property type="match status" value="1"/>
</dbReference>
<dbReference type="OrthoDB" id="443797at2759"/>
<feature type="transmembrane region" description="Helical" evidence="2">
    <location>
        <begin position="63"/>
        <end position="86"/>
    </location>
</feature>
<dbReference type="PANTHER" id="PTHR11439">
    <property type="entry name" value="GAG-POL-RELATED RETROTRANSPOSON"/>
    <property type="match status" value="1"/>
</dbReference>
<sequence>MLAGDAAYLSKSELSTLQNEHVLRSHIPYLATCEECQRARGLSPQRRLHEGQRPRNEIQADKFWFRGVAMLVLVAVGVGMLGTILWQPDRESMVSSFVRWSRSAGLAGSGEVTVSMRSDGEPALVSFLERCCRELPSASLEQVSVDRHAPNAERAIRTLKELAQVAENSHAYASEVDAMRALPLPNTNTRGPPKEWIAEHGKTPRYAKFLKESFSPEATVAQDRELDQEAADLMDVEPEPLDRIPEGVAMAYAERFEHHEAIGQVAAPVQEGDQGGEIIVELGGGLVKVQRPCASRDDVTEVSLDLGLTYEGMIKELKALESLSVGDMMWTIDPKQRVISTRWVVAAKNERIDGKETPFVRCRIVARDYSTGPSASQLGPSSPTASGEALKLFLAAIGAEGFNILGLDVSTAFLFAWLGDEKVVVSMPEGCVGPGGEKLNKRVFVLSYVDDLLLAGASTEDLYEMVEMLRKELKLKVTADLAKDGKIHFLGREILRSETGGDLKFGMDPGYMQDVLEEYKPENAKGLPTPPCLRDLLDKSLDEASLQVPLTPEAAARYRRALGKLSWLSATRGDLVYYISVQSSPLEVHERAMRAVLRYLKTVVHYFQVFPRQRHSHMLLCAYVDASWGSERSVERRSISGGCLMLGKACIKSWARLQQSVALSSAESELYAFAAVNISKMEGGCAYQRLNLNRYGTEYQKHLDGLWTVHRKLWSVVKTMCNLSDHWAVEWPARCDLYPTSEHAYQAAKIEDRDGRDSFTCGGSLGDNPMDAKSKGGKVKMRPDWHNLKVDVMLAVVRSKFARDADLRKKLRATCGQKLVEGHTGDKFWGGKSNHLGNILMRVRDELPEETAQTEVPDEEDEAKYAGPKCTRSRGNENRRAEFQNQLDAWMEQGEPEGSADEASCADEPEIDATLLLGLSETFTDWLQRALAQEITDSADMENAMCVVEVILAAVGGDPHETLADAAKMLREDFGAPKTADDLGQNWFSLHC</sequence>
<feature type="region of interest" description="Disordered" evidence="1">
    <location>
        <begin position="849"/>
        <end position="878"/>
    </location>
</feature>
<evidence type="ECO:0000313" key="4">
    <source>
        <dbReference type="EMBL" id="OLP93471.1"/>
    </source>
</evidence>
<evidence type="ECO:0000313" key="5">
    <source>
        <dbReference type="Proteomes" id="UP000186817"/>
    </source>
</evidence>
<protein>
    <submittedName>
        <fullName evidence="4">Copia protein</fullName>
    </submittedName>
</protein>
<feature type="domain" description="NADAR" evidence="3">
    <location>
        <begin position="735"/>
        <end position="847"/>
    </location>
</feature>
<dbReference type="SUPFAM" id="SSF56672">
    <property type="entry name" value="DNA/RNA polymerases"/>
    <property type="match status" value="1"/>
</dbReference>
<dbReference type="PANTHER" id="PTHR11439:SF483">
    <property type="entry name" value="PEPTIDE SYNTHASE GLIP-LIKE, PUTATIVE (AFU_ORTHOLOGUE AFUA_3G12920)-RELATED"/>
    <property type="match status" value="1"/>
</dbReference>